<dbReference type="SUPFAM" id="SSF53955">
    <property type="entry name" value="Lysozyme-like"/>
    <property type="match status" value="1"/>
</dbReference>
<evidence type="ECO:0000256" key="2">
    <source>
        <dbReference type="ARBA" id="ARBA00022670"/>
    </source>
</evidence>
<dbReference type="PANTHER" id="PTHR32282">
    <property type="entry name" value="BINDING PROTEIN TRANSPEPTIDASE, PUTATIVE-RELATED"/>
    <property type="match status" value="1"/>
</dbReference>
<evidence type="ECO:0000256" key="8">
    <source>
        <dbReference type="ARBA" id="ARBA00049902"/>
    </source>
</evidence>
<evidence type="ECO:0000256" key="3">
    <source>
        <dbReference type="ARBA" id="ARBA00022676"/>
    </source>
</evidence>
<keyword evidence="10" id="KW-0472">Membrane</keyword>
<feature type="domain" description="Glycosyl transferase family 51" evidence="12">
    <location>
        <begin position="129"/>
        <end position="291"/>
    </location>
</feature>
<dbReference type="InterPro" id="IPR001264">
    <property type="entry name" value="Glyco_trans_51"/>
</dbReference>
<sequence length="787" mass="85914">MPPSEAPTEYLPPATGAGGYRAEPALLTHREPDGYDDYDEDAVYDDDGPDSPLTAEEEKRRRRKKIWRRVRRTMYVLMFLGIVGPIVAFFIAYQMVEIETPEALASQQMQSVTLKYNDGTSDLTRIDPEGGKRTLVKLNQVPTHVQNAVLAAEDSTFWENPGFDFTGILGAAWNQVTGGTGGGSTITQQYIKKATENEDKTFTRKALEVVKAYKMNNQWTKQDTLQAYLNTIYFGRGAYGIEAAAQAYFKKPVGQLTVAEGAFIAGIIQLPNKWSNDQYTDRRWKYVMDQMVANGKLNQADRAAAQKPVPVPQQKVQSAQLGPREYIKDQVQKELESTETTNGRSLWDEVQKRGLIVHTSIDKQGQDIAEKTVREAMADQPKNLIPALVAIDPKTGEVRAYYGGEGSGLDWAGHDRALQEPGSSFKPFDLVALLRKDKGLGESYDGSSPRKFGAATVTNSGGKDCNNPCTVARAMEESVNTVFFDIALNIVGTPAVAKAAHDSGIPTTIGNAKTLVNDKGGAPDGNISIGGGNTRVRTIDMAAAYATFADDGMRHTPHFVTKVTYPDGSLYHETSKAPQRAYDQDEEKNKKIARNVTESLIKVIPYSKLNCGGRPCAGKTGTHEFYGSDNKSEENSKAWMVGYTPYVSSAVSLAAVGPDGKPQPLKDKKGKDIYGKDLPGEIWQKFLTEYSNVRNFPKTNFSKFEPIGKAASDETSSSVSRPSNSTTQPPPTQTTLPPTTQPTTVPTTEPTPGRPTSTSKPPRPTWPTLPGGGPSGDARRENEGRSP</sequence>
<dbReference type="InterPro" id="IPR050396">
    <property type="entry name" value="Glycosyltr_51/Transpeptidase"/>
</dbReference>
<evidence type="ECO:0000313" key="14">
    <source>
        <dbReference type="Proteomes" id="UP000294257"/>
    </source>
</evidence>
<keyword evidence="4" id="KW-0808">Transferase</keyword>
<feature type="compositionally biased region" description="Low complexity" evidence="9">
    <location>
        <begin position="715"/>
        <end position="760"/>
    </location>
</feature>
<evidence type="ECO:0000256" key="1">
    <source>
        <dbReference type="ARBA" id="ARBA00022645"/>
    </source>
</evidence>
<evidence type="ECO:0000259" key="12">
    <source>
        <dbReference type="Pfam" id="PF00912"/>
    </source>
</evidence>
<dbReference type="GO" id="GO:0030288">
    <property type="term" value="C:outer membrane-bounded periplasmic space"/>
    <property type="evidence" value="ECO:0007669"/>
    <property type="project" value="TreeGrafter"/>
</dbReference>
<keyword evidence="10" id="KW-1133">Transmembrane helix</keyword>
<evidence type="ECO:0000256" key="10">
    <source>
        <dbReference type="SAM" id="Phobius"/>
    </source>
</evidence>
<evidence type="ECO:0000313" key="13">
    <source>
        <dbReference type="EMBL" id="RZS37687.1"/>
    </source>
</evidence>
<keyword evidence="3" id="KW-0328">Glycosyltransferase</keyword>
<feature type="compositionally biased region" description="Basic and acidic residues" evidence="9">
    <location>
        <begin position="777"/>
        <end position="787"/>
    </location>
</feature>
<dbReference type="InterPro" id="IPR012338">
    <property type="entry name" value="Beta-lactam/transpept-like"/>
</dbReference>
<dbReference type="InterPro" id="IPR001460">
    <property type="entry name" value="PCN-bd_Tpept"/>
</dbReference>
<reference evidence="13 14" key="1">
    <citation type="submission" date="2019-02" db="EMBL/GenBank/DDBJ databases">
        <title>Genomic Encyclopedia of Type Strains, Phase IV (KMG-IV): sequencing the most valuable type-strain genomes for metagenomic binning, comparative biology and taxonomic classification.</title>
        <authorList>
            <person name="Goeker M."/>
        </authorList>
    </citation>
    <scope>NUCLEOTIDE SEQUENCE [LARGE SCALE GENOMIC DNA]</scope>
    <source>
        <strain evidence="13 14">DSM 101727</strain>
    </source>
</reference>
<evidence type="ECO:0000256" key="6">
    <source>
        <dbReference type="ARBA" id="ARBA00023268"/>
    </source>
</evidence>
<feature type="transmembrane region" description="Helical" evidence="10">
    <location>
        <begin position="73"/>
        <end position="93"/>
    </location>
</feature>
<evidence type="ECO:0000256" key="7">
    <source>
        <dbReference type="ARBA" id="ARBA00034000"/>
    </source>
</evidence>
<keyword evidence="1 13" id="KW-0121">Carboxypeptidase</keyword>
<evidence type="ECO:0000256" key="9">
    <source>
        <dbReference type="SAM" id="MobiDB-lite"/>
    </source>
</evidence>
<dbReference type="Pfam" id="PF00905">
    <property type="entry name" value="Transpeptidase"/>
    <property type="match status" value="1"/>
</dbReference>
<evidence type="ECO:0000259" key="11">
    <source>
        <dbReference type="Pfam" id="PF00905"/>
    </source>
</evidence>
<dbReference type="GO" id="GO:0009252">
    <property type="term" value="P:peptidoglycan biosynthetic process"/>
    <property type="evidence" value="ECO:0007669"/>
    <property type="project" value="TreeGrafter"/>
</dbReference>
<dbReference type="GO" id="GO:0008658">
    <property type="term" value="F:penicillin binding"/>
    <property type="evidence" value="ECO:0007669"/>
    <property type="project" value="InterPro"/>
</dbReference>
<feature type="compositionally biased region" description="Acidic residues" evidence="9">
    <location>
        <begin position="34"/>
        <end position="49"/>
    </location>
</feature>
<dbReference type="Pfam" id="PF00912">
    <property type="entry name" value="Transgly"/>
    <property type="match status" value="1"/>
</dbReference>
<organism evidence="13 14">
    <name type="scientific">Herbihabitans rhizosphaerae</name>
    <dbReference type="NCBI Taxonomy" id="1872711"/>
    <lineage>
        <taxon>Bacteria</taxon>
        <taxon>Bacillati</taxon>
        <taxon>Actinomycetota</taxon>
        <taxon>Actinomycetes</taxon>
        <taxon>Pseudonocardiales</taxon>
        <taxon>Pseudonocardiaceae</taxon>
        <taxon>Herbihabitans</taxon>
    </lineage>
</organism>
<gene>
    <name evidence="13" type="ORF">EV193_105245</name>
</gene>
<proteinExistence type="predicted"/>
<comment type="catalytic activity">
    <reaction evidence="8">
        <text>[GlcNAc-(1-&gt;4)-Mur2Ac(oyl-L-Ala-gamma-D-Glu-L-Lys-D-Ala-D-Ala)](n)-di-trans,octa-cis-undecaprenyl diphosphate + beta-D-GlcNAc-(1-&gt;4)-Mur2Ac(oyl-L-Ala-gamma-D-Glu-L-Lys-D-Ala-D-Ala)-di-trans,octa-cis-undecaprenyl diphosphate = [GlcNAc-(1-&gt;4)-Mur2Ac(oyl-L-Ala-gamma-D-Glu-L-Lys-D-Ala-D-Ala)](n+1)-di-trans,octa-cis-undecaprenyl diphosphate + di-trans,octa-cis-undecaprenyl diphosphate + H(+)</text>
        <dbReference type="Rhea" id="RHEA:23708"/>
        <dbReference type="Rhea" id="RHEA-COMP:9602"/>
        <dbReference type="Rhea" id="RHEA-COMP:9603"/>
        <dbReference type="ChEBI" id="CHEBI:15378"/>
        <dbReference type="ChEBI" id="CHEBI:58405"/>
        <dbReference type="ChEBI" id="CHEBI:60033"/>
        <dbReference type="ChEBI" id="CHEBI:78435"/>
        <dbReference type="EC" id="2.4.99.28"/>
    </reaction>
</comment>
<feature type="region of interest" description="Disordered" evidence="9">
    <location>
        <begin position="1"/>
        <end position="57"/>
    </location>
</feature>
<dbReference type="GO" id="GO:0008955">
    <property type="term" value="F:peptidoglycan glycosyltransferase activity"/>
    <property type="evidence" value="ECO:0007669"/>
    <property type="project" value="UniProtKB-EC"/>
</dbReference>
<keyword evidence="6" id="KW-0511">Multifunctional enzyme</keyword>
<accession>A0A4Q7KN06</accession>
<keyword evidence="5" id="KW-0378">Hydrolase</keyword>
<dbReference type="GO" id="GO:0006508">
    <property type="term" value="P:proteolysis"/>
    <property type="evidence" value="ECO:0007669"/>
    <property type="project" value="UniProtKB-KW"/>
</dbReference>
<comment type="catalytic activity">
    <reaction evidence="7">
        <text>Preferential cleavage: (Ac)2-L-Lys-D-Ala-|-D-Ala. Also transpeptidation of peptidyl-alanyl moieties that are N-acyl substituents of D-alanine.</text>
        <dbReference type="EC" id="3.4.16.4"/>
    </reaction>
</comment>
<keyword evidence="14" id="KW-1185">Reference proteome</keyword>
<keyword evidence="10" id="KW-0812">Transmembrane</keyword>
<dbReference type="Proteomes" id="UP000294257">
    <property type="component" value="Unassembled WGS sequence"/>
</dbReference>
<dbReference type="Gene3D" id="1.10.3810.10">
    <property type="entry name" value="Biosynthetic peptidoglycan transglycosylase-like"/>
    <property type="match status" value="1"/>
</dbReference>
<dbReference type="PANTHER" id="PTHR32282:SF34">
    <property type="entry name" value="PENICILLIN-BINDING PROTEIN 1A"/>
    <property type="match status" value="1"/>
</dbReference>
<dbReference type="SUPFAM" id="SSF56601">
    <property type="entry name" value="beta-lactamase/transpeptidase-like"/>
    <property type="match status" value="1"/>
</dbReference>
<evidence type="ECO:0000256" key="4">
    <source>
        <dbReference type="ARBA" id="ARBA00022679"/>
    </source>
</evidence>
<feature type="domain" description="Penicillin-binding protein transpeptidase" evidence="11">
    <location>
        <begin position="388"/>
        <end position="661"/>
    </location>
</feature>
<dbReference type="InterPro" id="IPR023346">
    <property type="entry name" value="Lysozyme-like_dom_sf"/>
</dbReference>
<feature type="region of interest" description="Disordered" evidence="9">
    <location>
        <begin position="697"/>
        <end position="787"/>
    </location>
</feature>
<name>A0A4Q7KN06_9PSEU</name>
<dbReference type="AlphaFoldDB" id="A0A4Q7KN06"/>
<dbReference type="Gene3D" id="3.40.710.10">
    <property type="entry name" value="DD-peptidase/beta-lactamase superfamily"/>
    <property type="match status" value="1"/>
</dbReference>
<comment type="caution">
    <text evidence="13">The sequence shown here is derived from an EMBL/GenBank/DDBJ whole genome shotgun (WGS) entry which is preliminary data.</text>
</comment>
<keyword evidence="2" id="KW-0645">Protease</keyword>
<evidence type="ECO:0000256" key="5">
    <source>
        <dbReference type="ARBA" id="ARBA00022801"/>
    </source>
</evidence>
<protein>
    <submittedName>
        <fullName evidence="13">Membrane peptidoglycan carboxypeptidase</fullName>
    </submittedName>
</protein>
<dbReference type="InterPro" id="IPR036950">
    <property type="entry name" value="PBP_transglycosylase"/>
</dbReference>
<dbReference type="EMBL" id="SGWQ01000005">
    <property type="protein sequence ID" value="RZS37687.1"/>
    <property type="molecule type" value="Genomic_DNA"/>
</dbReference>
<dbReference type="GO" id="GO:0009002">
    <property type="term" value="F:serine-type D-Ala-D-Ala carboxypeptidase activity"/>
    <property type="evidence" value="ECO:0007669"/>
    <property type="project" value="UniProtKB-EC"/>
</dbReference>